<dbReference type="PANTHER" id="PTHR16201">
    <property type="entry name" value="SEVEN TRANSMEMBRANE PROTEIN 1-RELATED"/>
    <property type="match status" value="1"/>
</dbReference>
<keyword evidence="8" id="KW-1185">Reference proteome</keyword>
<evidence type="ECO:0000256" key="2">
    <source>
        <dbReference type="ARBA" id="ARBA00022692"/>
    </source>
</evidence>
<dbReference type="Proteomes" id="UP000039324">
    <property type="component" value="Unassembled WGS sequence"/>
</dbReference>
<gene>
    <name evidence="6" type="ORF">PBRA_003682</name>
    <name evidence="7" type="ORF">PLBR_LOCUS1416</name>
</gene>
<feature type="transmembrane region" description="Helical" evidence="5">
    <location>
        <begin position="94"/>
        <end position="114"/>
    </location>
</feature>
<name>A0A0G4II70_PLABS</name>
<feature type="transmembrane region" description="Helical" evidence="5">
    <location>
        <begin position="183"/>
        <end position="201"/>
    </location>
</feature>
<geneLocation type="mitochondrion" evidence="7"/>
<keyword evidence="7" id="KW-0496">Mitochondrion</keyword>
<feature type="transmembrane region" description="Helical" evidence="5">
    <location>
        <begin position="222"/>
        <end position="240"/>
    </location>
</feature>
<dbReference type="OMA" id="LIMNASW"/>
<keyword evidence="3 5" id="KW-1133">Transmembrane helix</keyword>
<dbReference type="EMBL" id="CDSF01000002">
    <property type="protein sequence ID" value="CEO94869.1"/>
    <property type="molecule type" value="Genomic_DNA"/>
</dbReference>
<feature type="transmembrane region" description="Helical" evidence="5">
    <location>
        <begin position="38"/>
        <end position="57"/>
    </location>
</feature>
<dbReference type="PANTHER" id="PTHR16201:SF34">
    <property type="entry name" value="LYSOSOMAL AMINO ACID TRANSPORTER 1"/>
    <property type="match status" value="1"/>
</dbReference>
<reference evidence="6 8" key="1">
    <citation type="submission" date="2015-02" db="EMBL/GenBank/DDBJ databases">
        <authorList>
            <person name="Chooi Y.-H."/>
        </authorList>
    </citation>
    <scope>NUCLEOTIDE SEQUENCE [LARGE SCALE GENOMIC DNA]</scope>
    <source>
        <strain evidence="6">E3</strain>
    </source>
</reference>
<evidence type="ECO:0000313" key="7">
    <source>
        <dbReference type="EMBL" id="SPQ94201.1"/>
    </source>
</evidence>
<reference evidence="7 9" key="2">
    <citation type="submission" date="2018-03" db="EMBL/GenBank/DDBJ databases">
        <authorList>
            <person name="Fogelqvist J."/>
        </authorList>
    </citation>
    <scope>NUCLEOTIDE SEQUENCE [LARGE SCALE GENOMIC DNA]</scope>
</reference>
<dbReference type="Gene3D" id="1.20.1280.290">
    <property type="match status" value="2"/>
</dbReference>
<evidence type="ECO:0000256" key="1">
    <source>
        <dbReference type="ARBA" id="ARBA00004141"/>
    </source>
</evidence>
<dbReference type="GO" id="GO:0015174">
    <property type="term" value="F:basic amino acid transmembrane transporter activity"/>
    <property type="evidence" value="ECO:0007669"/>
    <property type="project" value="TreeGrafter"/>
</dbReference>
<dbReference type="AlphaFoldDB" id="A0A0G4II70"/>
<dbReference type="InterPro" id="IPR051415">
    <property type="entry name" value="LAAT-1"/>
</dbReference>
<sequence>MTCVCIPQVVDGHQYSQWIGSLFGACAYSPMEKASYCIGAVSLVTWLIAMLPQIVEIYKAKSGSGISRVFIGIWITGGCGMFLGGLLTHNPLPISLVGLYIVICNVIIFAQITYYDHVRRRPFAGFSPTKRSTVMVVALTCTGTAALLATDAMVAPGSSSGRALLSSTNPVTCDYRPPMSDSVRTLGIILAWISGVLFFVSRVPQVLQNFRDRCVRGLSLKMISLIIFGNSTLGLQLILGNKQGATEFVVKTLPFMLGSIGIVFWDVIILIQAAVYGRSMATKQRSKQQHSSAV</sequence>
<dbReference type="GO" id="GO:0016020">
    <property type="term" value="C:membrane"/>
    <property type="evidence" value="ECO:0007669"/>
    <property type="project" value="UniProtKB-SubCell"/>
</dbReference>
<evidence type="ECO:0000313" key="6">
    <source>
        <dbReference type="EMBL" id="CEO94869.1"/>
    </source>
</evidence>
<protein>
    <submittedName>
        <fullName evidence="6">Uncharacterized protein</fullName>
    </submittedName>
</protein>
<feature type="transmembrane region" description="Helical" evidence="5">
    <location>
        <begin position="134"/>
        <end position="155"/>
    </location>
</feature>
<dbReference type="OrthoDB" id="8048523at2759"/>
<evidence type="ECO:0000313" key="9">
    <source>
        <dbReference type="Proteomes" id="UP000290189"/>
    </source>
</evidence>
<dbReference type="Pfam" id="PF04193">
    <property type="entry name" value="PQ-loop"/>
    <property type="match status" value="2"/>
</dbReference>
<comment type="subcellular location">
    <subcellularLocation>
        <location evidence="1">Membrane</location>
        <topology evidence="1">Multi-pass membrane protein</topology>
    </subcellularLocation>
</comment>
<keyword evidence="2 5" id="KW-0812">Transmembrane</keyword>
<dbReference type="SMART" id="SM00679">
    <property type="entry name" value="CTNS"/>
    <property type="match status" value="2"/>
</dbReference>
<dbReference type="STRING" id="37360.A0A0G4II70"/>
<accession>A0A0G4II70</accession>
<organism evidence="6 8">
    <name type="scientific">Plasmodiophora brassicae</name>
    <name type="common">Clubroot disease agent</name>
    <dbReference type="NCBI Taxonomy" id="37360"/>
    <lineage>
        <taxon>Eukaryota</taxon>
        <taxon>Sar</taxon>
        <taxon>Rhizaria</taxon>
        <taxon>Endomyxa</taxon>
        <taxon>Phytomyxea</taxon>
        <taxon>Plasmodiophorida</taxon>
        <taxon>Plasmodiophoridae</taxon>
        <taxon>Plasmodiophora</taxon>
    </lineage>
</organism>
<evidence type="ECO:0000256" key="5">
    <source>
        <dbReference type="SAM" id="Phobius"/>
    </source>
</evidence>
<proteinExistence type="predicted"/>
<dbReference type="InterPro" id="IPR006603">
    <property type="entry name" value="PQ-loop_rpt"/>
</dbReference>
<keyword evidence="4 5" id="KW-0472">Membrane</keyword>
<feature type="transmembrane region" description="Helical" evidence="5">
    <location>
        <begin position="69"/>
        <end position="88"/>
    </location>
</feature>
<evidence type="ECO:0000313" key="8">
    <source>
        <dbReference type="Proteomes" id="UP000039324"/>
    </source>
</evidence>
<evidence type="ECO:0000256" key="4">
    <source>
        <dbReference type="ARBA" id="ARBA00023136"/>
    </source>
</evidence>
<feature type="transmembrane region" description="Helical" evidence="5">
    <location>
        <begin position="252"/>
        <end position="277"/>
    </location>
</feature>
<evidence type="ECO:0000256" key="3">
    <source>
        <dbReference type="ARBA" id="ARBA00022989"/>
    </source>
</evidence>
<dbReference type="EMBL" id="OVEO01000002">
    <property type="protein sequence ID" value="SPQ94201.1"/>
    <property type="molecule type" value="Genomic_DNA"/>
</dbReference>
<dbReference type="Proteomes" id="UP000290189">
    <property type="component" value="Unassembled WGS sequence"/>
</dbReference>